<protein>
    <submittedName>
        <fullName evidence="3">Acyl-CoA ligase (AMP-forming), exosortase A system-associated</fullName>
    </submittedName>
</protein>
<accession>A0A547PEF6</accession>
<dbReference type="PANTHER" id="PTHR43767:SF1">
    <property type="entry name" value="NONRIBOSOMAL PEPTIDE SYNTHASE PES1 (EUROFUNG)-RELATED"/>
    <property type="match status" value="1"/>
</dbReference>
<dbReference type="RefSeq" id="WP_142788781.1">
    <property type="nucleotide sequence ID" value="NZ_VHJK01000001.1"/>
</dbReference>
<dbReference type="OrthoDB" id="9803968at2"/>
<evidence type="ECO:0000259" key="1">
    <source>
        <dbReference type="Pfam" id="PF00501"/>
    </source>
</evidence>
<keyword evidence="4" id="KW-1185">Reference proteome</keyword>
<dbReference type="Gene3D" id="3.30.300.30">
    <property type="match status" value="1"/>
</dbReference>
<dbReference type="GO" id="GO:0016878">
    <property type="term" value="F:acid-thiol ligase activity"/>
    <property type="evidence" value="ECO:0007669"/>
    <property type="project" value="UniProtKB-ARBA"/>
</dbReference>
<comment type="caution">
    <text evidence="3">The sequence shown here is derived from an EMBL/GenBank/DDBJ whole genome shotgun (WGS) entry which is preliminary data.</text>
</comment>
<keyword evidence="3" id="KW-0436">Ligase</keyword>
<dbReference type="NCBIfam" id="TIGR03098">
    <property type="entry name" value="ligase_PEP_1"/>
    <property type="match status" value="1"/>
</dbReference>
<dbReference type="SUPFAM" id="SSF56801">
    <property type="entry name" value="Acetyl-CoA synthetase-like"/>
    <property type="match status" value="1"/>
</dbReference>
<dbReference type="InterPro" id="IPR020845">
    <property type="entry name" value="AMP-binding_CS"/>
</dbReference>
<dbReference type="PANTHER" id="PTHR43767">
    <property type="entry name" value="LONG-CHAIN-FATTY-ACID--COA LIGASE"/>
    <property type="match status" value="1"/>
</dbReference>
<evidence type="ECO:0000259" key="2">
    <source>
        <dbReference type="Pfam" id="PF13193"/>
    </source>
</evidence>
<name>A0A547PEF6_9SPHN</name>
<dbReference type="PROSITE" id="PS00455">
    <property type="entry name" value="AMP_BINDING"/>
    <property type="match status" value="1"/>
</dbReference>
<reference evidence="3 4" key="1">
    <citation type="submission" date="2019-06" db="EMBL/GenBank/DDBJ databases">
        <title>Erythrobacter insulae sp. nov., isolated from a tidal flat.</title>
        <authorList>
            <person name="Yoon J.-H."/>
        </authorList>
    </citation>
    <scope>NUCLEOTIDE SEQUENCE [LARGE SCALE GENOMIC DNA]</scope>
    <source>
        <strain evidence="3 4">JBTF-M21</strain>
    </source>
</reference>
<proteinExistence type="predicted"/>
<dbReference type="InterPro" id="IPR000873">
    <property type="entry name" value="AMP-dep_synth/lig_dom"/>
</dbReference>
<organism evidence="3 4">
    <name type="scientific">Erythrobacter insulae</name>
    <dbReference type="NCBI Taxonomy" id="2584124"/>
    <lineage>
        <taxon>Bacteria</taxon>
        <taxon>Pseudomonadati</taxon>
        <taxon>Pseudomonadota</taxon>
        <taxon>Alphaproteobacteria</taxon>
        <taxon>Sphingomonadales</taxon>
        <taxon>Erythrobacteraceae</taxon>
        <taxon>Erythrobacter/Porphyrobacter group</taxon>
        <taxon>Erythrobacter</taxon>
    </lineage>
</organism>
<dbReference type="InterPro" id="IPR017529">
    <property type="entry name" value="AcylCoA_ligase_PEP_1"/>
</dbReference>
<feature type="domain" description="AMP-dependent synthetase/ligase" evidence="1">
    <location>
        <begin position="31"/>
        <end position="373"/>
    </location>
</feature>
<evidence type="ECO:0000313" key="3">
    <source>
        <dbReference type="EMBL" id="TRD12509.1"/>
    </source>
</evidence>
<evidence type="ECO:0000313" key="4">
    <source>
        <dbReference type="Proteomes" id="UP000316343"/>
    </source>
</evidence>
<dbReference type="Pfam" id="PF00501">
    <property type="entry name" value="AMP-binding"/>
    <property type="match status" value="1"/>
</dbReference>
<dbReference type="EMBL" id="VHJK01000001">
    <property type="protein sequence ID" value="TRD12509.1"/>
    <property type="molecule type" value="Genomic_DNA"/>
</dbReference>
<dbReference type="Gene3D" id="3.40.50.12780">
    <property type="entry name" value="N-terminal domain of ligase-like"/>
    <property type="match status" value="1"/>
</dbReference>
<dbReference type="Proteomes" id="UP000316343">
    <property type="component" value="Unassembled WGS sequence"/>
</dbReference>
<sequence>MQTSPDQFQPALDPAPRPLDHLAELAGTGGYGARPALVLRDAVFNHDELRQRIDNLAGWLAREIGTAGARVASWAAKGELTCLMPLAAARAGLVHVPINPLLKRAQAAHILADSGSVMLIATKSRIASLDDGDIPSDCGVIEENDALSAAQTAGLTLGPSNYDPNDLTAILYTSGSTGRPKGVMLSHANLWLGAVSVAHYLKMARDDVTLAVLPLSFDYGQNQLLSTWYAGGSVVPLDFLFPRDVAKACARHSVTTLAAVPPLWVQLTEMEWPAEAVSAMRRMTNSGGALTPDLVRDLRGIFPKSDLYPMYGLTEAFRSTFLNPALVDSHPTSMGQAIPFAEILVINDAGDVAGPDEEGELVHCGPLVAQGYWQDPERTAQRFKLAPAQSQYGGTAVWSGDRVRRDTDGLLYFVGRRDAMIKSAGNRISPQEIEEAAIATDLVAEAVAFGLPDERLGHAVHLVVRGSDDAQEQAKLPKMLKQELPNFMQPHAIHWKKAMPLNPNGKIDRTALYREFAGEQSA</sequence>
<dbReference type="InterPro" id="IPR045851">
    <property type="entry name" value="AMP-bd_C_sf"/>
</dbReference>
<dbReference type="InterPro" id="IPR025110">
    <property type="entry name" value="AMP-bd_C"/>
</dbReference>
<gene>
    <name evidence="3" type="ORF">FGU71_11975</name>
</gene>
<dbReference type="InterPro" id="IPR050237">
    <property type="entry name" value="ATP-dep_AMP-bd_enzyme"/>
</dbReference>
<dbReference type="Pfam" id="PF13193">
    <property type="entry name" value="AMP-binding_C"/>
    <property type="match status" value="1"/>
</dbReference>
<dbReference type="InterPro" id="IPR042099">
    <property type="entry name" value="ANL_N_sf"/>
</dbReference>
<dbReference type="AlphaFoldDB" id="A0A547PEF6"/>
<feature type="domain" description="AMP-binding enzyme C-terminal" evidence="2">
    <location>
        <begin position="432"/>
        <end position="506"/>
    </location>
</feature>